<keyword evidence="3" id="KW-1003">Cell membrane</keyword>
<evidence type="ECO:0000313" key="11">
    <source>
        <dbReference type="EMBL" id="AGH60600.1"/>
    </source>
</evidence>
<evidence type="ECO:0000256" key="9">
    <source>
        <dbReference type="SAM" id="SignalP"/>
    </source>
</evidence>
<evidence type="ECO:0000256" key="4">
    <source>
        <dbReference type="ARBA" id="ARBA00022622"/>
    </source>
</evidence>
<dbReference type="GO" id="GO:0098552">
    <property type="term" value="C:side of membrane"/>
    <property type="evidence" value="ECO:0007669"/>
    <property type="project" value="UniProtKB-KW"/>
</dbReference>
<evidence type="ECO:0000256" key="8">
    <source>
        <dbReference type="ARBA" id="ARBA00023288"/>
    </source>
</evidence>
<proteinExistence type="predicted"/>
<dbReference type="EMBL" id="KC613169">
    <property type="protein sequence ID" value="AGH60600.1"/>
    <property type="molecule type" value="Genomic_DNA"/>
</dbReference>
<name>M4TC70_9TRYP</name>
<sequence length="326" mass="35268">MHRMLLKITLIIMFTVEFGSTADANTKEYRDMCGLYNLLVQVVPDPEVTTGADGTKTMVDKQLESIMTTIIKLNLTVLQKAMADVLEAEDQPPAPQTLKEEKAAAKDYYKGIDDDIIAMMIANYPQTKPGVQEDKAFIQRYNLPLPEPRRKALQPSFYKITKAALDLRKDVKNKISQVTTLRQEARDAMARALYATDSPSTDAVTDPNTRLPGIAASKFPWKAATDRDTMCAKAASDGTKAGKSLATDMVCLCVQHDGATNDFCGAALSIPQTQITGATATTIAAATLATLKQECKAARGAENAKLLAVTLQAAVQTIFGNLGKTT</sequence>
<evidence type="ECO:0000256" key="2">
    <source>
        <dbReference type="ARBA" id="ARBA00004609"/>
    </source>
</evidence>
<feature type="domain" description="Trypanosome variant surface glycoprotein B-type N-terminal" evidence="10">
    <location>
        <begin position="17"/>
        <end position="321"/>
    </location>
</feature>
<evidence type="ECO:0000256" key="3">
    <source>
        <dbReference type="ARBA" id="ARBA00022475"/>
    </source>
</evidence>
<comment type="subcellular location">
    <subcellularLocation>
        <location evidence="2">Cell membrane</location>
        <topology evidence="2">Lipid-anchor</topology>
        <topology evidence="2">GPI-anchor</topology>
    </subcellularLocation>
</comment>
<organism evidence="11">
    <name type="scientific">Trypanosoma brucei</name>
    <dbReference type="NCBI Taxonomy" id="5691"/>
    <lineage>
        <taxon>Eukaryota</taxon>
        <taxon>Discoba</taxon>
        <taxon>Euglenozoa</taxon>
        <taxon>Kinetoplastea</taxon>
        <taxon>Metakinetoplastina</taxon>
        <taxon>Trypanosomatida</taxon>
        <taxon>Trypanosomatidae</taxon>
        <taxon>Trypanosoma</taxon>
    </lineage>
</organism>
<reference evidence="11" key="2">
    <citation type="journal article" date="2014" name="Mol. Biochem. Parasitol.">
        <title>Capturing the variant surface glycoprotein repertoire (the VSGnome) of Trypanosoma brucei Lister 427.</title>
        <authorList>
            <person name="Cross G.A."/>
            <person name="Kim H.S."/>
            <person name="Wickstead B."/>
        </authorList>
    </citation>
    <scope>NUCLEOTIDE SEQUENCE</scope>
    <source>
        <strain evidence="11">Lister 427</strain>
    </source>
</reference>
<accession>M4TC70</accession>
<evidence type="ECO:0000256" key="5">
    <source>
        <dbReference type="ARBA" id="ARBA00022729"/>
    </source>
</evidence>
<evidence type="ECO:0000256" key="1">
    <source>
        <dbReference type="ARBA" id="ARBA00002523"/>
    </source>
</evidence>
<dbReference type="VEuPathDB" id="TriTrypDB:Tb427_000239700"/>
<evidence type="ECO:0000256" key="6">
    <source>
        <dbReference type="ARBA" id="ARBA00023136"/>
    </source>
</evidence>
<keyword evidence="8" id="KW-0449">Lipoprotein</keyword>
<evidence type="ECO:0000256" key="7">
    <source>
        <dbReference type="ARBA" id="ARBA00023180"/>
    </source>
</evidence>
<protein>
    <submittedName>
        <fullName evidence="11">Variant surface glycoprotein 1686</fullName>
    </submittedName>
</protein>
<feature type="signal peptide" evidence="9">
    <location>
        <begin position="1"/>
        <end position="21"/>
    </location>
</feature>
<evidence type="ECO:0000259" key="10">
    <source>
        <dbReference type="Pfam" id="PF13206"/>
    </source>
</evidence>
<feature type="chain" id="PRO_5004058378" evidence="9">
    <location>
        <begin position="22"/>
        <end position="326"/>
    </location>
</feature>
<keyword evidence="5 9" id="KW-0732">Signal</keyword>
<keyword evidence="4" id="KW-0336">GPI-anchor</keyword>
<dbReference type="GO" id="GO:0005886">
    <property type="term" value="C:plasma membrane"/>
    <property type="evidence" value="ECO:0007669"/>
    <property type="project" value="UniProtKB-SubCell"/>
</dbReference>
<keyword evidence="7" id="KW-0325">Glycoprotein</keyword>
<dbReference type="AlphaFoldDB" id="M4TC70"/>
<dbReference type="Pfam" id="PF13206">
    <property type="entry name" value="VSG_B"/>
    <property type="match status" value="1"/>
</dbReference>
<comment type="function">
    <text evidence="1">VSG forms a coat on the surface of the parasite. The trypanosome evades the immune response of the host by expressing a series of antigenically distinct VSGs from an estimated 1000 VSG genes.</text>
</comment>
<dbReference type="InterPro" id="IPR025932">
    <property type="entry name" value="Trypano_VSG_B_N_dom"/>
</dbReference>
<reference evidence="11" key="1">
    <citation type="submission" date="2013-02" db="EMBL/GenBank/DDBJ databases">
        <authorList>
            <person name="Cross G.A.M."/>
            <person name="Kim H.-S."/>
            <person name="Wickstead B."/>
        </authorList>
    </citation>
    <scope>NUCLEOTIDE SEQUENCE</scope>
    <source>
        <strain evidence="11">Lister 427</strain>
    </source>
</reference>
<keyword evidence="6" id="KW-0472">Membrane</keyword>